<dbReference type="GO" id="GO:0005634">
    <property type="term" value="C:nucleus"/>
    <property type="evidence" value="ECO:0007669"/>
    <property type="project" value="TreeGrafter"/>
</dbReference>
<feature type="region of interest" description="Disordered" evidence="2">
    <location>
        <begin position="1516"/>
        <end position="1564"/>
    </location>
</feature>
<dbReference type="InterPro" id="IPR043651">
    <property type="entry name" value="KNL1_MELT_rpt"/>
</dbReference>
<evidence type="ECO:0000259" key="3">
    <source>
        <dbReference type="Pfam" id="PF18210"/>
    </source>
</evidence>
<keyword evidence="5" id="KW-1185">Reference proteome</keyword>
<feature type="compositionally biased region" description="Polar residues" evidence="2">
    <location>
        <begin position="1463"/>
        <end position="1474"/>
    </location>
</feature>
<evidence type="ECO:0000313" key="5">
    <source>
        <dbReference type="Proteomes" id="UP000230750"/>
    </source>
</evidence>
<feature type="compositionally biased region" description="Basic and acidic residues" evidence="2">
    <location>
        <begin position="633"/>
        <end position="642"/>
    </location>
</feature>
<dbReference type="GO" id="GO:0051301">
    <property type="term" value="P:cell division"/>
    <property type="evidence" value="ECO:0007669"/>
    <property type="project" value="InterPro"/>
</dbReference>
<feature type="domain" description="Knl1 C-terminal RWD" evidence="3">
    <location>
        <begin position="1889"/>
        <end position="2039"/>
    </location>
</feature>
<keyword evidence="1" id="KW-0175">Coiled coil</keyword>
<protein>
    <recommendedName>
        <fullName evidence="3">Knl1 C-terminal RWD domain-containing protein</fullName>
    </recommendedName>
</protein>
<dbReference type="EMBL" id="MRZV01000800">
    <property type="protein sequence ID" value="PIK44115.1"/>
    <property type="molecule type" value="Genomic_DNA"/>
</dbReference>
<dbReference type="PANTHER" id="PTHR16520:SF3">
    <property type="entry name" value="KINETOCHORE SCAFFOLD 1"/>
    <property type="match status" value="1"/>
</dbReference>
<dbReference type="InterPro" id="IPR037388">
    <property type="entry name" value="Blinkin"/>
</dbReference>
<feature type="region of interest" description="Disordered" evidence="2">
    <location>
        <begin position="318"/>
        <end position="352"/>
    </location>
</feature>
<feature type="compositionally biased region" description="Basic and acidic residues" evidence="2">
    <location>
        <begin position="1532"/>
        <end position="1542"/>
    </location>
</feature>
<feature type="region of interest" description="Disordered" evidence="2">
    <location>
        <begin position="1439"/>
        <end position="1502"/>
    </location>
</feature>
<feature type="region of interest" description="Disordered" evidence="2">
    <location>
        <begin position="625"/>
        <end position="676"/>
    </location>
</feature>
<dbReference type="GO" id="GO:0034501">
    <property type="term" value="P:protein localization to kinetochore"/>
    <property type="evidence" value="ECO:0007669"/>
    <property type="project" value="InterPro"/>
</dbReference>
<dbReference type="OrthoDB" id="6132334at2759"/>
<dbReference type="Proteomes" id="UP000230750">
    <property type="component" value="Unassembled WGS sequence"/>
</dbReference>
<sequence>MDIMEEAEDITSTFKGYLYVLYFYFVELASKRLLSKREILVAGSGSRSRKRISLSSILKASPSRQALADVDANQREVTNIVNPGKAERRKRRRSSKRVSFANTHEVKEFLTEKDARTLGILEVSADSSAVMQADNRHSYESTSQIPPVVSVGPGHHITGLETLLTAPIVQQPQMAEESPSQNDEGVDAVLSKIMKNFRAQQETSVENKTSPEVNLDPEPAREEPTSIAPSDFFKRITFDRPARSRDQAECGEMSERTIFFKQSKDSDDGNMEMTGNYDNTIHQETEVTQQFKQQVYFDNLGLLGPTYTCRMKAYESSDTSSLHNSSVNNSANISNLSSRETRMRNGSQDKPQEVDNITRVFTMEDASADMELTQVHGIKSQSVRRDDRIVNNPSLVKIASDDLTRVFNQEDQTGMMEMTKCIDADQRNYQTRDRQPLGLSEQSRGTGYEEITRVYGQGDITAGMEFTEPIPAREIKSSAEERTRIFQTNDQAGAMDMTSVCNVSGRVLPAVAKQEDDKTVVFDLRGGTSGDVELTECLQVYPLDKENHCPATSGDISRQHLHEGMSVASKIDRTKIYQIDDGGEMEMTECVNPGVQSRSASKQIDQSLMSAGAKKQGEMLFGNQDAGVEDEESQHKNQKQNDKSCVSFQAGNRKPTLEGLDQHHPTSSSRVKDERDKENMLAVMPEPTVELGDLSLLPCGPLDSTHIFQNEHLGRRSAFFPSSALKQQREEQNDTSMNAANTSTCRESTRKVMEGINALLASNSSTEKTRQALQALSSREAKMYGSRQSKAKVGLFQDKSAKYSSSMPTPSHGHKDDGKKTLKIADERKKIQEAAKLPAVSSSQRDRLCDVTSELPSMLLNTTSSMRYSSMTLDDDLLNSTNHPPTAKTLSSHKSKTPVGGKKMSHSDIEATVEVTATYNKQTKETVRGDKTSTRPAALHPADTLTRRFSADDEGDMEFTSCVNEKIDFNLDKENVFPSSMASSGRNVSFPQERPQMLVMDAVNNHPKVALEGHSKVQDGHQNDENQTRRFGSEDTGAMEFTACVPPISKGTDRVVSDHTMTGKTSQAPAFVEDQTRRFGSDDTAGMEFTACVPPISKGTDKLVSDHTMAGIASQAPAFVEDQTRRFGSDDTAGMEFTACVPLISKGTDRVVSDHTMAGKTSQAPAFVEDQTRRFGSEDTAGMEFTACVPPISKGTDRVVSDHTTAGKTLQAPAFVENQTRRFGSDDTAGMEFTACVPPISKGTDRVVSDHTTAGKTSQAPAFVQDQTLRFGSDDTAGMEFTACVPPISKGTDRVVSDHTMTGKTLQAPAFVEDQTRRFGSDDTAGMEFTACVPAGSKETDGNVSDPILNTSQKHTVHTMKEDETRHFGVNDGEKMEFTACVKDQLDDPPSDGTIQTVRSNPQAETKVSSKEQEKTQIYRDGMTEMMDLTNIHFKAQTDQDHLDGSPPCKKSKPTQVGEEASTKTLSSETTTAETMMPSCERGVTPVAGESSREAGEPILPAPKGITDGIVCVDGASSGEVGNGPMGGRELLQSKDEERNERSCNATEKPGRRDSSRRKSDTFTLETSNIAGPEIDKGNETMGVQEEQPSLILNQSETRNRSLAGLSLLAEDGLLVHDGSFDGIMEEEFQSPECTEDLAGFELGKQPLSLNGKAMDGSHISVPELQQEIEGAGSEKDKMDIPDTLTVAEFCNLFQNSDDALVDAKFGRETLVPIDLKTPEELEEYLQVLLIIKPDQEIHDWALTQLQTMLTKLQSGLQIQKQQMMKDKFPEIFQKLQSLSEGHKIPKEVSDLHSYCMKFSRNQFHEWNLKMKTQLEEDLKYGIEKLTPRVSKCSEGLIKIESKMKELDDVMTNLDNAIGNLDEMSLPTEEEMDEFVNNKKRQTEEKDSLKSKRDEVVQGVKHLEERKVELMRVNTDEERGLKNTDIARITENLTTLHCLQEWRLEGSSDSGNKLHFTFLNRSLDLTVEYDTEASKPTKLTQLILRSYLPDTACPIAKLIHRLILQTAHVEDLKAKHANYSNLPMLLQILSRTVVRARQLEREMRNIAFWHLVDINEYSLLVQFSSLKAHSSFRVTFDFNNCLLGEQTITAAHEIGRDMVQDVQRALLTVKPGPGQLTRTMDCLNQLLETLTV</sequence>
<feature type="region of interest" description="Disordered" evidence="2">
    <location>
        <begin position="881"/>
        <end position="907"/>
    </location>
</feature>
<feature type="region of interest" description="Disordered" evidence="2">
    <location>
        <begin position="199"/>
        <end position="226"/>
    </location>
</feature>
<feature type="coiled-coil region" evidence="1">
    <location>
        <begin position="1837"/>
        <end position="1892"/>
    </location>
</feature>
<feature type="compositionally biased region" description="Basic and acidic residues" evidence="2">
    <location>
        <begin position="660"/>
        <end position="676"/>
    </location>
</feature>
<comment type="caution">
    <text evidence="4">The sequence shown here is derived from an EMBL/GenBank/DDBJ whole genome shotgun (WGS) entry which is preliminary data.</text>
</comment>
<name>A0A2G8K803_STIJA</name>
<dbReference type="STRING" id="307972.A0A2G8K803"/>
<reference evidence="4 5" key="1">
    <citation type="journal article" date="2017" name="PLoS Biol.">
        <title>The sea cucumber genome provides insights into morphological evolution and visceral regeneration.</title>
        <authorList>
            <person name="Zhang X."/>
            <person name="Sun L."/>
            <person name="Yuan J."/>
            <person name="Sun Y."/>
            <person name="Gao Y."/>
            <person name="Zhang L."/>
            <person name="Li S."/>
            <person name="Dai H."/>
            <person name="Hamel J.F."/>
            <person name="Liu C."/>
            <person name="Yu Y."/>
            <person name="Liu S."/>
            <person name="Lin W."/>
            <person name="Guo K."/>
            <person name="Jin S."/>
            <person name="Xu P."/>
            <person name="Storey K.B."/>
            <person name="Huan P."/>
            <person name="Zhang T."/>
            <person name="Zhou Y."/>
            <person name="Zhang J."/>
            <person name="Lin C."/>
            <person name="Li X."/>
            <person name="Xing L."/>
            <person name="Huo D."/>
            <person name="Sun M."/>
            <person name="Wang L."/>
            <person name="Mercier A."/>
            <person name="Li F."/>
            <person name="Yang H."/>
            <person name="Xiang J."/>
        </authorList>
    </citation>
    <scope>NUCLEOTIDE SEQUENCE [LARGE SCALE GENOMIC DNA]</scope>
    <source>
        <strain evidence="4">Shaxun</strain>
        <tissue evidence="4">Muscle</tissue>
    </source>
</reference>
<organism evidence="4 5">
    <name type="scientific">Stichopus japonicus</name>
    <name type="common">Sea cucumber</name>
    <dbReference type="NCBI Taxonomy" id="307972"/>
    <lineage>
        <taxon>Eukaryota</taxon>
        <taxon>Metazoa</taxon>
        <taxon>Echinodermata</taxon>
        <taxon>Eleutherozoa</taxon>
        <taxon>Echinozoa</taxon>
        <taxon>Holothuroidea</taxon>
        <taxon>Aspidochirotacea</taxon>
        <taxon>Aspidochirotida</taxon>
        <taxon>Stichopodidae</taxon>
        <taxon>Apostichopus</taxon>
    </lineage>
</organism>
<evidence type="ECO:0000313" key="4">
    <source>
        <dbReference type="EMBL" id="PIK44115.1"/>
    </source>
</evidence>
<feature type="compositionally biased region" description="Basic and acidic residues" evidence="2">
    <location>
        <begin position="1549"/>
        <end position="1561"/>
    </location>
</feature>
<dbReference type="Pfam" id="PF19221">
    <property type="entry name" value="MELT"/>
    <property type="match status" value="7"/>
</dbReference>
<feature type="compositionally biased region" description="Polar residues" evidence="2">
    <location>
        <begin position="1393"/>
        <end position="1407"/>
    </location>
</feature>
<dbReference type="InterPro" id="IPR040850">
    <property type="entry name" value="Knl1_RWD_C"/>
</dbReference>
<gene>
    <name evidence="4" type="ORF">BSL78_19041</name>
</gene>
<dbReference type="Pfam" id="PF18210">
    <property type="entry name" value="Knl1_RWD_C"/>
    <property type="match status" value="1"/>
</dbReference>
<feature type="region of interest" description="Disordered" evidence="2">
    <location>
        <begin position="1387"/>
        <end position="1415"/>
    </location>
</feature>
<feature type="compositionally biased region" description="Low complexity" evidence="2">
    <location>
        <begin position="324"/>
        <end position="338"/>
    </location>
</feature>
<dbReference type="GO" id="GO:0008608">
    <property type="term" value="P:attachment of spindle microtubules to kinetochore"/>
    <property type="evidence" value="ECO:0007669"/>
    <property type="project" value="InterPro"/>
</dbReference>
<feature type="compositionally biased region" description="Polar residues" evidence="2">
    <location>
        <begin position="199"/>
        <end position="212"/>
    </location>
</feature>
<feature type="compositionally biased region" description="Polar residues" evidence="2">
    <location>
        <begin position="881"/>
        <end position="890"/>
    </location>
</feature>
<dbReference type="PANTHER" id="PTHR16520">
    <property type="entry name" value="KINETOCHORE SCAFFOLD 1"/>
    <property type="match status" value="1"/>
</dbReference>
<evidence type="ECO:0000256" key="2">
    <source>
        <dbReference type="SAM" id="MobiDB-lite"/>
    </source>
</evidence>
<proteinExistence type="predicted"/>
<accession>A0A2G8K803</accession>
<evidence type="ECO:0000256" key="1">
    <source>
        <dbReference type="SAM" id="Coils"/>
    </source>
</evidence>